<sequence>MKLSRESNADAKLFIALLSGTVAILWKRDKKWLKYLPYAVVLLTDLIGVLYIKIKKREYRNLFLQYRYNPCDLLFLITFVIEVPAIVVFYALIQAWPLLAAHLVAVLLLYVHIYQGRKAQRTKIRNNVRMHFEYGILKEDIPHSPLFKGSFVKIHKRQGDMLVVKDYDNNSYEIEVTLVTNITKVNLY</sequence>
<keyword evidence="3" id="KW-1185">Reference proteome</keyword>
<proteinExistence type="predicted"/>
<protein>
    <submittedName>
        <fullName evidence="2">Uncharacterized protein</fullName>
    </submittedName>
</protein>
<keyword evidence="1" id="KW-0472">Membrane</keyword>
<reference evidence="2 3" key="1">
    <citation type="journal article" date="2017" name="Environ. Microbiol.">
        <title>Decay of the glycolytic pathway and adaptation to intranuclear parasitism within Enterocytozoonidae microsporidia.</title>
        <authorList>
            <person name="Wiredu Boakye D."/>
            <person name="Jaroenlak P."/>
            <person name="Prachumwat A."/>
            <person name="Williams T.A."/>
            <person name="Bateman K.S."/>
            <person name="Itsathitphaisarn O."/>
            <person name="Sritunyalucksana K."/>
            <person name="Paszkiewicz K.H."/>
            <person name="Moore K.A."/>
            <person name="Stentiford G.D."/>
            <person name="Williams B.A."/>
        </authorList>
    </citation>
    <scope>NUCLEOTIDE SEQUENCE [LARGE SCALE GENOMIC DNA]</scope>
    <source>
        <strain evidence="2 3">GB1</strain>
    </source>
</reference>
<evidence type="ECO:0000313" key="3">
    <source>
        <dbReference type="Proteomes" id="UP000192639"/>
    </source>
</evidence>
<dbReference type="OrthoDB" id="10484173at2759"/>
<name>A0A1Y1S8U3_9MICR</name>
<dbReference type="AlphaFoldDB" id="A0A1Y1S8U3"/>
<evidence type="ECO:0000256" key="1">
    <source>
        <dbReference type="SAM" id="Phobius"/>
    </source>
</evidence>
<dbReference type="EMBL" id="LWDP01000014">
    <property type="protein sequence ID" value="ORD94616.1"/>
    <property type="molecule type" value="Genomic_DNA"/>
</dbReference>
<dbReference type="Proteomes" id="UP000192639">
    <property type="component" value="Unassembled WGS sequence"/>
</dbReference>
<organism evidence="2 3">
    <name type="scientific">Enterospora canceri</name>
    <dbReference type="NCBI Taxonomy" id="1081671"/>
    <lineage>
        <taxon>Eukaryota</taxon>
        <taxon>Fungi</taxon>
        <taxon>Fungi incertae sedis</taxon>
        <taxon>Microsporidia</taxon>
        <taxon>Enterocytozoonidae</taxon>
        <taxon>Enterospora</taxon>
    </lineage>
</organism>
<evidence type="ECO:0000313" key="2">
    <source>
        <dbReference type="EMBL" id="ORD94616.1"/>
    </source>
</evidence>
<gene>
    <name evidence="2" type="ORF">ECANGB1_384</name>
</gene>
<keyword evidence="1" id="KW-1133">Transmembrane helix</keyword>
<keyword evidence="1" id="KW-0812">Transmembrane</keyword>
<feature type="transmembrane region" description="Helical" evidence="1">
    <location>
        <begin position="73"/>
        <end position="93"/>
    </location>
</feature>
<comment type="caution">
    <text evidence="2">The sequence shown here is derived from an EMBL/GenBank/DDBJ whole genome shotgun (WGS) entry which is preliminary data.</text>
</comment>
<feature type="transmembrane region" description="Helical" evidence="1">
    <location>
        <begin position="32"/>
        <end position="52"/>
    </location>
</feature>
<feature type="transmembrane region" description="Helical" evidence="1">
    <location>
        <begin position="99"/>
        <end position="116"/>
    </location>
</feature>
<dbReference type="VEuPathDB" id="MicrosporidiaDB:ECANGB1_384"/>
<accession>A0A1Y1S8U3</accession>